<reference evidence="2" key="1">
    <citation type="journal article" date="2019" name="Int. J. Syst. Evol. Microbiol.">
        <title>The Global Catalogue of Microorganisms (GCM) 10K type strain sequencing project: providing services to taxonomists for standard genome sequencing and annotation.</title>
        <authorList>
            <consortium name="The Broad Institute Genomics Platform"/>
            <consortium name="The Broad Institute Genome Sequencing Center for Infectious Disease"/>
            <person name="Wu L."/>
            <person name="Ma J."/>
        </authorList>
    </citation>
    <scope>NUCLEOTIDE SEQUENCE [LARGE SCALE GENOMIC DNA]</scope>
    <source>
        <strain evidence="2">JCM 18542</strain>
    </source>
</reference>
<evidence type="ECO:0000313" key="2">
    <source>
        <dbReference type="Proteomes" id="UP001500839"/>
    </source>
</evidence>
<comment type="caution">
    <text evidence="1">The sequence shown here is derived from an EMBL/GenBank/DDBJ whole genome shotgun (WGS) entry which is preliminary data.</text>
</comment>
<keyword evidence="2" id="KW-1185">Reference proteome</keyword>
<protein>
    <submittedName>
        <fullName evidence="1">Uncharacterized protein</fullName>
    </submittedName>
</protein>
<organism evidence="1 2">
    <name type="scientific">Tomitella cavernea</name>
    <dbReference type="NCBI Taxonomy" id="1387982"/>
    <lineage>
        <taxon>Bacteria</taxon>
        <taxon>Bacillati</taxon>
        <taxon>Actinomycetota</taxon>
        <taxon>Actinomycetes</taxon>
        <taxon>Mycobacteriales</taxon>
        <taxon>Tomitella</taxon>
    </lineage>
</organism>
<gene>
    <name evidence="1" type="ORF">GCM10023353_30420</name>
</gene>
<dbReference type="RefSeq" id="WP_200175744.1">
    <property type="nucleotide sequence ID" value="NZ_BAABKQ010000001.1"/>
</dbReference>
<accession>A0ABP9D173</accession>
<evidence type="ECO:0000313" key="1">
    <source>
        <dbReference type="EMBL" id="GAA4820435.1"/>
    </source>
</evidence>
<name>A0ABP9D173_9ACTN</name>
<dbReference type="EMBL" id="BAABKQ010000001">
    <property type="protein sequence ID" value="GAA4820435.1"/>
    <property type="molecule type" value="Genomic_DNA"/>
</dbReference>
<dbReference type="Proteomes" id="UP001500839">
    <property type="component" value="Unassembled WGS sequence"/>
</dbReference>
<sequence length="54" mass="5182">MGSSDFLQSAIGDASFGSLADWLAAATVGSINGGGINGGSTNIDTVNLGSTFAS</sequence>
<proteinExistence type="predicted"/>